<comment type="caution">
    <text evidence="1">The sequence shown here is derived from an EMBL/GenBank/DDBJ whole genome shotgun (WGS) entry which is preliminary data.</text>
</comment>
<dbReference type="Gene3D" id="3.20.160.10">
    <property type="entry name" value="vpa0580 domain like"/>
    <property type="match status" value="1"/>
</dbReference>
<dbReference type="InterPro" id="IPR014984">
    <property type="entry name" value="HopJ"/>
</dbReference>
<dbReference type="RefSeq" id="WP_105192365.1">
    <property type="nucleotide sequence ID" value="NZ_PTQZ01000122.1"/>
</dbReference>
<dbReference type="Proteomes" id="UP000243900">
    <property type="component" value="Unassembled WGS sequence"/>
</dbReference>
<dbReference type="AlphaFoldDB" id="A0A2P6ASG6"/>
<sequence>MTLTELLAGLHAGRYDFEDIQSYIRNHYDYTPTAFRNGSVSNDAGQNEGSCRLFAFARLEGLSEADTLVCFGRHYRDVLAEPQGSSHGNIRQFMQHGWEGIAFSG</sequence>
<dbReference type="EMBL" id="PTQZ01000122">
    <property type="protein sequence ID" value="PQA42367.1"/>
    <property type="molecule type" value="Genomic_DNA"/>
</dbReference>
<protein>
    <submittedName>
        <fullName evidence="1">Type III effector</fullName>
    </submittedName>
</protein>
<reference evidence="2" key="1">
    <citation type="submission" date="2018-02" db="EMBL/GenBank/DDBJ databases">
        <title>Genome sequencing of Solimonas sp. HR-BB.</title>
        <authorList>
            <person name="Lee Y."/>
            <person name="Jeon C.O."/>
        </authorList>
    </citation>
    <scope>NUCLEOTIDE SEQUENCE [LARGE SCALE GENOMIC DNA]</scope>
    <source>
        <strain evidence="2">HR-E</strain>
    </source>
</reference>
<evidence type="ECO:0000313" key="2">
    <source>
        <dbReference type="Proteomes" id="UP000243900"/>
    </source>
</evidence>
<proteinExistence type="predicted"/>
<accession>A0A2P6ASG6</accession>
<name>A0A2P6ASG6_9GAMM</name>
<feature type="non-terminal residue" evidence="1">
    <location>
        <position position="105"/>
    </location>
</feature>
<dbReference type="InterPro" id="IPR038604">
    <property type="entry name" value="HopJ_sf"/>
</dbReference>
<dbReference type="OrthoDB" id="9790826at2"/>
<organism evidence="1 2">
    <name type="scientific">Amnimonas aquatica</name>
    <dbReference type="NCBI Taxonomy" id="2094561"/>
    <lineage>
        <taxon>Bacteria</taxon>
        <taxon>Pseudomonadati</taxon>
        <taxon>Pseudomonadota</taxon>
        <taxon>Gammaproteobacteria</taxon>
        <taxon>Moraxellales</taxon>
        <taxon>Moraxellaceae</taxon>
        <taxon>Amnimonas</taxon>
    </lineage>
</organism>
<keyword evidence="2" id="KW-1185">Reference proteome</keyword>
<evidence type="ECO:0000313" key="1">
    <source>
        <dbReference type="EMBL" id="PQA42367.1"/>
    </source>
</evidence>
<dbReference type="Pfam" id="PF08888">
    <property type="entry name" value="HopJ"/>
    <property type="match status" value="1"/>
</dbReference>
<gene>
    <name evidence="1" type="ORF">C5O18_06000</name>
</gene>